<dbReference type="InterPro" id="IPR005561">
    <property type="entry name" value="ANTAR"/>
</dbReference>
<dbReference type="Proteomes" id="UP000243140">
    <property type="component" value="Unassembled WGS sequence"/>
</dbReference>
<dbReference type="Pfam" id="PF03861">
    <property type="entry name" value="ANTAR"/>
    <property type="match status" value="1"/>
</dbReference>
<evidence type="ECO:0000313" key="3">
    <source>
        <dbReference type="Proteomes" id="UP000243140"/>
    </source>
</evidence>
<dbReference type="InterPro" id="IPR036388">
    <property type="entry name" value="WH-like_DNA-bd_sf"/>
</dbReference>
<gene>
    <name evidence="2" type="ORF">BST29_10275</name>
</gene>
<reference evidence="2 3" key="1">
    <citation type="submission" date="2017-02" db="EMBL/GenBank/DDBJ databases">
        <title>The new phylogeny of genus Mycobacterium.</title>
        <authorList>
            <person name="Tortoli E."/>
            <person name="Trovato A."/>
            <person name="Cirillo D.M."/>
        </authorList>
    </citation>
    <scope>NUCLEOTIDE SEQUENCE [LARGE SCALE GENOMIC DNA]</scope>
    <source>
        <strain evidence="2 3">IP1130001</strain>
    </source>
</reference>
<keyword evidence="3" id="KW-1185">Reference proteome</keyword>
<dbReference type="EMBL" id="MVHV01000008">
    <property type="protein sequence ID" value="ORA83249.1"/>
    <property type="molecule type" value="Genomic_DNA"/>
</dbReference>
<proteinExistence type="predicted"/>
<protein>
    <recommendedName>
        <fullName evidence="1">ANTAR domain-containing protein</fullName>
    </recommendedName>
</protein>
<evidence type="ECO:0000313" key="2">
    <source>
        <dbReference type="EMBL" id="ORA83249.1"/>
    </source>
</evidence>
<feature type="domain" description="ANTAR" evidence="1">
    <location>
        <begin position="2"/>
        <end position="63"/>
    </location>
</feature>
<dbReference type="RefSeq" id="WP_083010417.1">
    <property type="nucleotide sequence ID" value="NZ_CP060015.1"/>
</dbReference>
<accession>A0ABX3SU59</accession>
<organism evidence="2 3">
    <name type="scientific">Mycobacterium malmoense</name>
    <dbReference type="NCBI Taxonomy" id="1780"/>
    <lineage>
        <taxon>Bacteria</taxon>
        <taxon>Bacillati</taxon>
        <taxon>Actinomycetota</taxon>
        <taxon>Actinomycetes</taxon>
        <taxon>Mycobacteriales</taxon>
        <taxon>Mycobacteriaceae</taxon>
        <taxon>Mycobacterium</taxon>
    </lineage>
</organism>
<dbReference type="Gene3D" id="1.10.10.10">
    <property type="entry name" value="Winged helix-like DNA-binding domain superfamily/Winged helix DNA-binding domain"/>
    <property type="match status" value="1"/>
</dbReference>
<name>A0ABX3SU59_MYCMA</name>
<evidence type="ECO:0000259" key="1">
    <source>
        <dbReference type="PROSITE" id="PS50921"/>
    </source>
</evidence>
<sequence>MIETLASQQHPGASRQQASRALDTAVGILVGWRRCSTHTAFRELLSASERHGVPLFKLASALVALASGGSESGMDGAEARLAAEKEWGLNYLL</sequence>
<dbReference type="SMART" id="SM01012">
    <property type="entry name" value="ANTAR"/>
    <property type="match status" value="1"/>
</dbReference>
<comment type="caution">
    <text evidence="2">The sequence shown here is derived from an EMBL/GenBank/DDBJ whole genome shotgun (WGS) entry which is preliminary data.</text>
</comment>
<dbReference type="PROSITE" id="PS50921">
    <property type="entry name" value="ANTAR"/>
    <property type="match status" value="1"/>
</dbReference>